<dbReference type="CDD" id="cd00761">
    <property type="entry name" value="Glyco_tranf_GTA_type"/>
    <property type="match status" value="1"/>
</dbReference>
<dbReference type="InterPro" id="IPR029044">
    <property type="entry name" value="Nucleotide-diphossugar_trans"/>
</dbReference>
<keyword evidence="2" id="KW-0808">Transferase</keyword>
<feature type="domain" description="Glycosyltransferase 2-like" evidence="3">
    <location>
        <begin position="8"/>
        <end position="126"/>
    </location>
</feature>
<dbReference type="Proteomes" id="UP000616346">
    <property type="component" value="Unassembled WGS sequence"/>
</dbReference>
<keyword evidence="1" id="KW-0328">Glycosyltransferase</keyword>
<accession>A0ABR8VGA5</accession>
<protein>
    <submittedName>
        <fullName evidence="4">Glycosyltransferase</fullName>
    </submittedName>
</protein>
<dbReference type="Pfam" id="PF00535">
    <property type="entry name" value="Glycos_transf_2"/>
    <property type="match status" value="1"/>
</dbReference>
<sequence length="336" mass="39816">MMNTPCISVIIPCYNVDSYIEECVKSVISQTFRDIEIIIVDDGSTDSSPQICEELAKQDSRIRIVHKINGGLSDARNVGTQMAVGEFIFYLDGDDRLVSDALYLLYGIAKDKNADIVQGNFYYDYSQYFLVDNRFLKSNAVISLSGVKAMGELLKNRFIKNFAWGKLIKTSLAKKHPFVKGVYFEDSYWMYLLIDETRNYTIVNVPIYYYRQRNGSISGRFSLRQLDLLKGMEQRLLFILKKYPMFIDLAMNKYWEMAFTFFYFCQKEYRSQYEDYWCSLNIKYKVQIRKSIKKSFRLFCLYHLQEQAPPFLSAWFFFERIYQRLFSKKLIKIFHV</sequence>
<evidence type="ECO:0000313" key="5">
    <source>
        <dbReference type="Proteomes" id="UP000616346"/>
    </source>
</evidence>
<reference evidence="4 5" key="1">
    <citation type="submission" date="2020-08" db="EMBL/GenBank/DDBJ databases">
        <title>A Genomic Blueprint of the Chicken Gut Microbiome.</title>
        <authorList>
            <person name="Gilroy R."/>
            <person name="Ravi A."/>
            <person name="Getino M."/>
            <person name="Pursley I."/>
            <person name="Horton D.L."/>
            <person name="Alikhan N.-F."/>
            <person name="Baker D."/>
            <person name="Gharbi K."/>
            <person name="Hall N."/>
            <person name="Watson M."/>
            <person name="Adriaenssens E.M."/>
            <person name="Foster-Nyarko E."/>
            <person name="Jarju S."/>
            <person name="Secka A."/>
            <person name="Antonio M."/>
            <person name="Oren A."/>
            <person name="Chaudhuri R."/>
            <person name="La Ragione R.M."/>
            <person name="Hildebrand F."/>
            <person name="Pallen M.J."/>
        </authorList>
    </citation>
    <scope>NUCLEOTIDE SEQUENCE [LARGE SCALE GENOMIC DNA]</scope>
    <source>
        <strain evidence="4 5">Sa1YUN3</strain>
    </source>
</reference>
<dbReference type="PANTHER" id="PTHR22916:SF51">
    <property type="entry name" value="GLYCOSYLTRANSFERASE EPSH-RELATED"/>
    <property type="match status" value="1"/>
</dbReference>
<dbReference type="SUPFAM" id="SSF53448">
    <property type="entry name" value="Nucleotide-diphospho-sugar transferases"/>
    <property type="match status" value="1"/>
</dbReference>
<gene>
    <name evidence="4" type="ORF">H9626_14750</name>
</gene>
<evidence type="ECO:0000259" key="3">
    <source>
        <dbReference type="Pfam" id="PF00535"/>
    </source>
</evidence>
<comment type="caution">
    <text evidence="4">The sequence shown here is derived from an EMBL/GenBank/DDBJ whole genome shotgun (WGS) entry which is preliminary data.</text>
</comment>
<name>A0ABR8VGA5_9BACT</name>
<evidence type="ECO:0000256" key="2">
    <source>
        <dbReference type="ARBA" id="ARBA00022679"/>
    </source>
</evidence>
<keyword evidence="5" id="KW-1185">Reference proteome</keyword>
<organism evidence="4 5">
    <name type="scientific">Phocaeicola faecium</name>
    <dbReference type="NCBI Taxonomy" id="2762213"/>
    <lineage>
        <taxon>Bacteria</taxon>
        <taxon>Pseudomonadati</taxon>
        <taxon>Bacteroidota</taxon>
        <taxon>Bacteroidia</taxon>
        <taxon>Bacteroidales</taxon>
        <taxon>Bacteroidaceae</taxon>
        <taxon>Phocaeicola</taxon>
    </lineage>
</organism>
<evidence type="ECO:0000256" key="1">
    <source>
        <dbReference type="ARBA" id="ARBA00022676"/>
    </source>
</evidence>
<dbReference type="InterPro" id="IPR001173">
    <property type="entry name" value="Glyco_trans_2-like"/>
</dbReference>
<dbReference type="RefSeq" id="WP_191710976.1">
    <property type="nucleotide sequence ID" value="NZ_JACSPQ010000061.1"/>
</dbReference>
<evidence type="ECO:0000313" key="4">
    <source>
        <dbReference type="EMBL" id="MBD8003441.1"/>
    </source>
</evidence>
<proteinExistence type="predicted"/>
<dbReference type="Gene3D" id="3.90.550.10">
    <property type="entry name" value="Spore Coat Polysaccharide Biosynthesis Protein SpsA, Chain A"/>
    <property type="match status" value="1"/>
</dbReference>
<dbReference type="EMBL" id="JACSPQ010000061">
    <property type="protein sequence ID" value="MBD8003441.1"/>
    <property type="molecule type" value="Genomic_DNA"/>
</dbReference>
<dbReference type="PANTHER" id="PTHR22916">
    <property type="entry name" value="GLYCOSYLTRANSFERASE"/>
    <property type="match status" value="1"/>
</dbReference>